<dbReference type="OrthoDB" id="9786766at2"/>
<dbReference type="SUPFAM" id="SSF49344">
    <property type="entry name" value="CBD9-like"/>
    <property type="match status" value="1"/>
</dbReference>
<dbReference type="EMBL" id="AMSG01000018">
    <property type="protein sequence ID" value="EKF54601.1"/>
    <property type="molecule type" value="Genomic_DNA"/>
</dbReference>
<dbReference type="InterPro" id="IPR010502">
    <property type="entry name" value="Carb-bd_dom_fam9"/>
</dbReference>
<dbReference type="Proteomes" id="UP000007364">
    <property type="component" value="Unassembled WGS sequence"/>
</dbReference>
<feature type="domain" description="Carbohydrate-binding" evidence="2">
    <location>
        <begin position="41"/>
        <end position="190"/>
    </location>
</feature>
<reference evidence="3 4" key="1">
    <citation type="journal article" date="2012" name="J. Bacteriol.">
        <title>Genome Sequence of Galbibacter marinum Type Strain ck-I2-15.</title>
        <authorList>
            <person name="Lai Q."/>
            <person name="Li C."/>
            <person name="Shao Z."/>
        </authorList>
    </citation>
    <scope>NUCLEOTIDE SEQUENCE [LARGE SCALE GENOMIC DNA]</scope>
    <source>
        <strain evidence="4">ck-I2-15</strain>
    </source>
</reference>
<organism evidence="3 4">
    <name type="scientific">Galbibacter marinus</name>
    <dbReference type="NCBI Taxonomy" id="555500"/>
    <lineage>
        <taxon>Bacteria</taxon>
        <taxon>Pseudomonadati</taxon>
        <taxon>Bacteroidota</taxon>
        <taxon>Flavobacteriia</taxon>
        <taxon>Flavobacteriales</taxon>
        <taxon>Flavobacteriaceae</taxon>
        <taxon>Galbibacter</taxon>
    </lineage>
</organism>
<dbReference type="CDD" id="cd09620">
    <property type="entry name" value="CBM9_like_3"/>
    <property type="match status" value="1"/>
</dbReference>
<dbReference type="Gene3D" id="2.60.40.1190">
    <property type="match status" value="1"/>
</dbReference>
<feature type="chain" id="PRO_5003862976" evidence="1">
    <location>
        <begin position="23"/>
        <end position="357"/>
    </location>
</feature>
<dbReference type="GO" id="GO:0004553">
    <property type="term" value="F:hydrolase activity, hydrolyzing O-glycosyl compounds"/>
    <property type="evidence" value="ECO:0007669"/>
    <property type="project" value="InterPro"/>
</dbReference>
<evidence type="ECO:0000256" key="1">
    <source>
        <dbReference type="SAM" id="SignalP"/>
    </source>
</evidence>
<gene>
    <name evidence="3" type="ORF">I215_11599</name>
</gene>
<dbReference type="PATRIC" id="fig|555500.3.peg.2390"/>
<evidence type="ECO:0000313" key="4">
    <source>
        <dbReference type="Proteomes" id="UP000007364"/>
    </source>
</evidence>
<dbReference type="AlphaFoldDB" id="K2Q128"/>
<dbReference type="Pfam" id="PF06452">
    <property type="entry name" value="CBM9_1"/>
    <property type="match status" value="1"/>
</dbReference>
<protein>
    <submittedName>
        <fullName evidence="3">Carbohydrate-binding family 9-like protein</fullName>
    </submittedName>
</protein>
<evidence type="ECO:0000259" key="2">
    <source>
        <dbReference type="Pfam" id="PF06452"/>
    </source>
</evidence>
<proteinExistence type="predicted"/>
<keyword evidence="1" id="KW-0732">Signal</keyword>
<comment type="caution">
    <text evidence="3">The sequence shown here is derived from an EMBL/GenBank/DDBJ whole genome shotgun (WGS) entry which is preliminary data.</text>
</comment>
<keyword evidence="4" id="KW-1185">Reference proteome</keyword>
<accession>K2Q128</accession>
<feature type="signal peptide" evidence="1">
    <location>
        <begin position="1"/>
        <end position="22"/>
    </location>
</feature>
<evidence type="ECO:0000313" key="3">
    <source>
        <dbReference type="EMBL" id="EKF54601.1"/>
    </source>
</evidence>
<dbReference type="RefSeq" id="WP_008992159.1">
    <property type="nucleotide sequence ID" value="NZ_AMSG01000018.1"/>
</dbReference>
<dbReference type="STRING" id="555500.I215_11599"/>
<name>K2Q128_9FLAO</name>
<dbReference type="PANTHER" id="PTHR35532:SF5">
    <property type="entry name" value="CARBOHYDRATE-BINDING DOMAIN-CONTAINING PROTEIN"/>
    <property type="match status" value="1"/>
</dbReference>
<sequence>MHQHSLFVLIALLACFSLEISAQSITPKTYTAYTVSDSITIDGLAKEKSWELAPWSSEFVDIKGHERPLYNTQLKMLWDTNYLYVYVQMEEPHIWGTLKKRDTVIFYNNDFEIFIDPDGDTHNYMELEINALNTLWDLFLTKPYREGGKVLDHWDIKGLISAVSYQGTLNDATDVDTSWSLELAIPWEALREGGGPIPEDNFWRINFSRVQWQFELEQNRYTRKRDSAGKYLDEFNWVWSPQGVVNMHEPEHWGYVYFSSNSISKTGHKDFQIPKDEKIKWEMYKLYRAQNAYYHNHQHWASSISDLELETLRVEGALLQPELQLHDTGYNITVKSPFTSNLLIIREDGYFTTKTKR</sequence>
<dbReference type="eggNOG" id="COG3509">
    <property type="taxonomic scope" value="Bacteria"/>
</dbReference>
<dbReference type="PANTHER" id="PTHR35532">
    <property type="entry name" value="SIMILAR TO POLYHYDROXYALKANOATE DEPOLYMERASE"/>
    <property type="match status" value="1"/>
</dbReference>
<dbReference type="GO" id="GO:0016052">
    <property type="term" value="P:carbohydrate catabolic process"/>
    <property type="evidence" value="ECO:0007669"/>
    <property type="project" value="InterPro"/>
</dbReference>
<dbReference type="GO" id="GO:0030246">
    <property type="term" value="F:carbohydrate binding"/>
    <property type="evidence" value="ECO:0007669"/>
    <property type="project" value="InterPro"/>
</dbReference>